<dbReference type="GO" id="GO:0003676">
    <property type="term" value="F:nucleic acid binding"/>
    <property type="evidence" value="ECO:0007669"/>
    <property type="project" value="InterPro"/>
</dbReference>
<evidence type="ECO:0000259" key="4">
    <source>
        <dbReference type="Pfam" id="PF01974"/>
    </source>
</evidence>
<dbReference type="GO" id="GO:0000214">
    <property type="term" value="C:tRNA-intron endonuclease complex"/>
    <property type="evidence" value="ECO:0007669"/>
    <property type="project" value="TreeGrafter"/>
</dbReference>
<dbReference type="STRING" id="62324.A0A182RGC8"/>
<dbReference type="Pfam" id="PF01974">
    <property type="entry name" value="tRNA_int_endo"/>
    <property type="match status" value="1"/>
</dbReference>
<comment type="catalytic activity">
    <reaction evidence="3">
        <text>pretRNA = a 3'-half-tRNA molecule with a 5'-OH end + a 5'-half-tRNA molecule with a 2',3'-cyclic phosphate end + an intron with a 2',3'-cyclic phosphate and a 5'-hydroxyl terminus.</text>
        <dbReference type="EC" id="4.6.1.16"/>
    </reaction>
</comment>
<dbReference type="PANTHER" id="PTHR21227">
    <property type="entry name" value="TRNA-SPLICING ENDONUCLEASE SUBUNIT SEN2"/>
    <property type="match status" value="1"/>
</dbReference>
<dbReference type="GO" id="GO:0000213">
    <property type="term" value="F:tRNA-intron lyase activity"/>
    <property type="evidence" value="ECO:0007669"/>
    <property type="project" value="UniProtKB-EC"/>
</dbReference>
<evidence type="ECO:0000256" key="2">
    <source>
        <dbReference type="ARBA" id="ARBA00012573"/>
    </source>
</evidence>
<comment type="similarity">
    <text evidence="1">Belongs to the tRNA-intron endonuclease family.</text>
</comment>
<dbReference type="GO" id="GO:0000379">
    <property type="term" value="P:tRNA-type intron splice site recognition and cleavage"/>
    <property type="evidence" value="ECO:0007669"/>
    <property type="project" value="TreeGrafter"/>
</dbReference>
<dbReference type="VEuPathDB" id="VectorBase:AFUN005274"/>
<dbReference type="SUPFAM" id="SSF53032">
    <property type="entry name" value="tRNA-intron endonuclease catalytic domain-like"/>
    <property type="match status" value="1"/>
</dbReference>
<dbReference type="EC" id="4.6.1.16" evidence="2"/>
<organism evidence="5">
    <name type="scientific">Anopheles funestus</name>
    <name type="common">African malaria mosquito</name>
    <dbReference type="NCBI Taxonomy" id="62324"/>
    <lineage>
        <taxon>Eukaryota</taxon>
        <taxon>Metazoa</taxon>
        <taxon>Ecdysozoa</taxon>
        <taxon>Arthropoda</taxon>
        <taxon>Hexapoda</taxon>
        <taxon>Insecta</taxon>
        <taxon>Pterygota</taxon>
        <taxon>Neoptera</taxon>
        <taxon>Endopterygota</taxon>
        <taxon>Diptera</taxon>
        <taxon>Nematocera</taxon>
        <taxon>Culicoidea</taxon>
        <taxon>Culicidae</taxon>
        <taxon>Anophelinae</taxon>
        <taxon>Anopheles</taxon>
    </lineage>
</organism>
<dbReference type="InterPro" id="IPR011856">
    <property type="entry name" value="tRNA_endonuc-like_dom_sf"/>
</dbReference>
<dbReference type="InterPro" id="IPR006676">
    <property type="entry name" value="tRNA_splic"/>
</dbReference>
<evidence type="ECO:0000313" key="5">
    <source>
        <dbReference type="EnsemblMetazoa" id="AFUN005274-PA"/>
    </source>
</evidence>
<name>A0A182RGC8_ANOFN</name>
<evidence type="ECO:0000256" key="1">
    <source>
        <dbReference type="ARBA" id="ARBA00008078"/>
    </source>
</evidence>
<reference evidence="5" key="1">
    <citation type="submission" date="2020-05" db="UniProtKB">
        <authorList>
            <consortium name="EnsemblMetazoa"/>
        </authorList>
    </citation>
    <scope>IDENTIFICATION</scope>
    <source>
        <strain evidence="5">FUMOZ</strain>
    </source>
</reference>
<dbReference type="CDD" id="cd22363">
    <property type="entry name" value="tRNA-intron_lyase_C"/>
    <property type="match status" value="1"/>
</dbReference>
<dbReference type="PANTHER" id="PTHR21227:SF0">
    <property type="entry name" value="TRNA-SPLICING ENDONUCLEASE SUBUNIT SEN2"/>
    <property type="match status" value="1"/>
</dbReference>
<sequence length="283" mass="32054">MATKGSLFAHNLRAKKKTQPELAQTLPLPVHDKVGAESLRIEAVFTGFSIDVTHSDSIRVLCLNGGFGQGMLSRAFPACVTNSREQVRKRKRNTATSANMTNMVPNSSIQENENEPLCLFLEEAFFLMHTLNILHLKDLFDKHIDTLEAFERFRKIKTNFLACYCAYLYLKSKNWVVKSGIKFGGDFVIYVKGPQFYHASYIVLVQEMREGKLIDSHTVEGLDFQGFNRIAETTAKDVLFLEVHYPATLDLSDNAACLESLNDVRVAELFTKHHNYLAARNQI</sequence>
<dbReference type="InterPro" id="IPR036167">
    <property type="entry name" value="tRNA_intron_Endo_cat-like_sf"/>
</dbReference>
<dbReference type="VEuPathDB" id="VectorBase:AFUN2_007014"/>
<dbReference type="AlphaFoldDB" id="A0A182RGC8"/>
<protein>
    <recommendedName>
        <fullName evidence="2">tRNA-intron lyase</fullName>
        <ecNumber evidence="2">4.6.1.16</ecNumber>
    </recommendedName>
</protein>
<dbReference type="GO" id="GO:0005737">
    <property type="term" value="C:cytoplasm"/>
    <property type="evidence" value="ECO:0007669"/>
    <property type="project" value="TreeGrafter"/>
</dbReference>
<dbReference type="InterPro" id="IPR006677">
    <property type="entry name" value="tRNA_intron_Endonuc_cat-like"/>
</dbReference>
<feature type="domain" description="tRNA intron endonuclease catalytic" evidence="4">
    <location>
        <begin position="162"/>
        <end position="238"/>
    </location>
</feature>
<proteinExistence type="inferred from homology"/>
<dbReference type="Gene3D" id="3.40.1350.10">
    <property type="match status" value="1"/>
</dbReference>
<evidence type="ECO:0000256" key="3">
    <source>
        <dbReference type="ARBA" id="ARBA00034031"/>
    </source>
</evidence>
<dbReference type="EnsemblMetazoa" id="AFUN005274-RA">
    <property type="protein sequence ID" value="AFUN005274-PA"/>
    <property type="gene ID" value="AFUN005274"/>
</dbReference>
<accession>A0A182RGC8</accession>